<dbReference type="Pfam" id="PF02915">
    <property type="entry name" value="Rubrerythrin"/>
    <property type="match status" value="1"/>
</dbReference>
<accession>A0A942TSW8</accession>
<dbReference type="EMBL" id="JAGYPJ010000001">
    <property type="protein sequence ID" value="MBS4202291.1"/>
    <property type="molecule type" value="Genomic_DNA"/>
</dbReference>
<evidence type="ECO:0000313" key="3">
    <source>
        <dbReference type="Proteomes" id="UP000682713"/>
    </source>
</evidence>
<dbReference type="GO" id="GO:0046872">
    <property type="term" value="F:metal ion binding"/>
    <property type="evidence" value="ECO:0007669"/>
    <property type="project" value="InterPro"/>
</dbReference>
<dbReference type="InterPro" id="IPR009078">
    <property type="entry name" value="Ferritin-like_SF"/>
</dbReference>
<proteinExistence type="predicted"/>
<reference evidence="2 3" key="1">
    <citation type="submission" date="2021-05" db="EMBL/GenBank/DDBJ databases">
        <title>Novel Bacillus species.</title>
        <authorList>
            <person name="Liu G."/>
        </authorList>
    </citation>
    <scope>NUCLEOTIDE SEQUENCE [LARGE SCALE GENOMIC DNA]</scope>
    <source>
        <strain evidence="2 3">FJAT-49732</strain>
    </source>
</reference>
<dbReference type="CDD" id="cd00657">
    <property type="entry name" value="Ferritin_like"/>
    <property type="match status" value="1"/>
</dbReference>
<name>A0A942TSW8_9BACI</name>
<feature type="domain" description="Rubrerythrin diiron-binding" evidence="1">
    <location>
        <begin position="86"/>
        <end position="136"/>
    </location>
</feature>
<dbReference type="InterPro" id="IPR003251">
    <property type="entry name" value="Rr_diiron-bd_dom"/>
</dbReference>
<organism evidence="2 3">
    <name type="scientific">Lederbergia citrisecunda</name>
    <dbReference type="NCBI Taxonomy" id="2833583"/>
    <lineage>
        <taxon>Bacteria</taxon>
        <taxon>Bacillati</taxon>
        <taxon>Bacillota</taxon>
        <taxon>Bacilli</taxon>
        <taxon>Bacillales</taxon>
        <taxon>Bacillaceae</taxon>
        <taxon>Lederbergia</taxon>
    </lineage>
</organism>
<dbReference type="AlphaFoldDB" id="A0A942TSW8"/>
<dbReference type="Proteomes" id="UP000682713">
    <property type="component" value="Unassembled WGS sequence"/>
</dbReference>
<keyword evidence="3" id="KW-1185">Reference proteome</keyword>
<evidence type="ECO:0000313" key="2">
    <source>
        <dbReference type="EMBL" id="MBS4202291.1"/>
    </source>
</evidence>
<dbReference type="Gene3D" id="1.20.5.420">
    <property type="entry name" value="Immunoglobulin FC, subunit C"/>
    <property type="match status" value="1"/>
</dbReference>
<dbReference type="Gene3D" id="6.10.140.1960">
    <property type="match status" value="1"/>
</dbReference>
<gene>
    <name evidence="2" type="ORF">KHA93_22010</name>
</gene>
<dbReference type="GO" id="GO:0016491">
    <property type="term" value="F:oxidoreductase activity"/>
    <property type="evidence" value="ECO:0007669"/>
    <property type="project" value="InterPro"/>
</dbReference>
<dbReference type="SUPFAM" id="SSF47240">
    <property type="entry name" value="Ferritin-like"/>
    <property type="match status" value="1"/>
</dbReference>
<sequence>MSHFHEEKSLIDQVATAINGEYTAIDCYAKLINMATTEKEKERIHEIRNDEIRHFNTFCAIYTLLTNQQPQPHITGKCPDRYLEGLQFAFEDEQHTVDFYLDIAEEAKDPFISERFRSAAADEQNHAVWFLSFIQKHMR</sequence>
<evidence type="ECO:0000259" key="1">
    <source>
        <dbReference type="Pfam" id="PF02915"/>
    </source>
</evidence>
<protein>
    <submittedName>
        <fullName evidence="2">Ferritin-like domain-containing protein</fullName>
    </submittedName>
</protein>
<dbReference type="RefSeq" id="WP_213112677.1">
    <property type="nucleotide sequence ID" value="NZ_JAGYPJ010000001.1"/>
</dbReference>
<comment type="caution">
    <text evidence="2">The sequence shown here is derived from an EMBL/GenBank/DDBJ whole genome shotgun (WGS) entry which is preliminary data.</text>
</comment>